<gene>
    <name evidence="11" type="ORF">SCRDD08_01558</name>
</gene>
<sequence length="241" mass="27323">MTYSKVKISGIIELESGLHIGTSNAFAAIGATNNPIIKDPLTNLPFIPGSTLKGKMRSLLYRTDYNKNTTRDLSEDSPAISRLFGNAETYKIGRLVFRDSFLSNKDDLDKKGLTTYTEVKFENTINRITAVAMPRQMERAIRESEFEFEIIYSIQEKEQNEIEEDMEILKAGFDLLEWDYLGGSGSRGYGKVKFKNFEVKTVFSDSKEDGIKSRIIEALKPYTKDEHNEGEDAEVPESETK</sequence>
<dbReference type="InterPro" id="IPR052216">
    <property type="entry name" value="CRISPR_Csm3_endoribonuclease"/>
</dbReference>
<dbReference type="GO" id="GO:0016787">
    <property type="term" value="F:hydrolase activity"/>
    <property type="evidence" value="ECO:0007669"/>
    <property type="project" value="UniProtKB-KW"/>
</dbReference>
<protein>
    <recommendedName>
        <fullName evidence="2">CRISPR system Cms endoribonuclease Csm3</fullName>
    </recommendedName>
    <alternativeName>
        <fullName evidence="8">CRISPR type III A-associated RAMP protein Csm3</fullName>
    </alternativeName>
</protein>
<comment type="caution">
    <text evidence="11">The sequence shown here is derived from an EMBL/GenBank/DDBJ whole genome shotgun (WGS) entry which is preliminary data.</text>
</comment>
<dbReference type="AlphaFoldDB" id="A0A139MZG9"/>
<dbReference type="PANTHER" id="PTHR35579">
    <property type="entry name" value="CRISPR SYSTEM CMS ENDORIBONUCLEASE CSM3"/>
    <property type="match status" value="1"/>
</dbReference>
<evidence type="ECO:0000256" key="5">
    <source>
        <dbReference type="ARBA" id="ARBA00022801"/>
    </source>
</evidence>
<dbReference type="InterPro" id="IPR013412">
    <property type="entry name" value="CRISPR-assoc_RAMP_Csm3"/>
</dbReference>
<dbReference type="PANTHER" id="PTHR35579:SF3">
    <property type="entry name" value="CRISPR SYSTEM CMS ENDORIBONUCLEASE CSM3"/>
    <property type="match status" value="1"/>
</dbReference>
<feature type="compositionally biased region" description="Acidic residues" evidence="9">
    <location>
        <begin position="228"/>
        <end position="241"/>
    </location>
</feature>
<evidence type="ECO:0000313" key="12">
    <source>
        <dbReference type="Proteomes" id="UP000070377"/>
    </source>
</evidence>
<evidence type="ECO:0000256" key="8">
    <source>
        <dbReference type="ARBA" id="ARBA00033183"/>
    </source>
</evidence>
<comment type="similarity">
    <text evidence="1">Belongs to the CRISPR-associated Csm3 family.</text>
</comment>
<accession>A0A139MZG9</accession>
<dbReference type="NCBIfam" id="TIGR02582">
    <property type="entry name" value="cas7_TM1809"/>
    <property type="match status" value="1"/>
</dbReference>
<dbReference type="EMBL" id="LQRD01000060">
    <property type="protein sequence ID" value="KXT69130.1"/>
    <property type="molecule type" value="Genomic_DNA"/>
</dbReference>
<reference evidence="11 12" key="1">
    <citation type="submission" date="2016-01" db="EMBL/GenBank/DDBJ databases">
        <title>Highly variable Streptococcus oralis are common among viridans streptococci isolated from primates.</title>
        <authorList>
            <person name="Denapaite D."/>
            <person name="Rieger M."/>
            <person name="Koendgen S."/>
            <person name="Brueckner R."/>
            <person name="Ochigava I."/>
            <person name="Kappeler P."/>
            <person name="Maetz-Rensing K."/>
            <person name="Leendertz F."/>
            <person name="Hakenbeck R."/>
        </authorList>
    </citation>
    <scope>NUCLEOTIDE SEQUENCE [LARGE SCALE GENOMIC DNA]</scope>
    <source>
        <strain evidence="11 12">DD08</strain>
    </source>
</reference>
<keyword evidence="4" id="KW-0255">Endonuclease</keyword>
<dbReference type="GO" id="GO:0051607">
    <property type="term" value="P:defense response to virus"/>
    <property type="evidence" value="ECO:0007669"/>
    <property type="project" value="UniProtKB-KW"/>
</dbReference>
<evidence type="ECO:0000256" key="7">
    <source>
        <dbReference type="ARBA" id="ARBA00023118"/>
    </source>
</evidence>
<organism evidence="11 12">
    <name type="scientific">Streptococcus cristatus</name>
    <dbReference type="NCBI Taxonomy" id="45634"/>
    <lineage>
        <taxon>Bacteria</taxon>
        <taxon>Bacillati</taxon>
        <taxon>Bacillota</taxon>
        <taxon>Bacilli</taxon>
        <taxon>Lactobacillales</taxon>
        <taxon>Streptococcaceae</taxon>
        <taxon>Streptococcus</taxon>
    </lineage>
</organism>
<evidence type="ECO:0000256" key="3">
    <source>
        <dbReference type="ARBA" id="ARBA00022722"/>
    </source>
</evidence>
<dbReference type="Pfam" id="PF03787">
    <property type="entry name" value="RAMPs"/>
    <property type="match status" value="1"/>
</dbReference>
<dbReference type="Proteomes" id="UP000070377">
    <property type="component" value="Unassembled WGS sequence"/>
</dbReference>
<dbReference type="PATRIC" id="fig|45634.12.peg.1633"/>
<evidence type="ECO:0000256" key="2">
    <source>
        <dbReference type="ARBA" id="ARBA00022150"/>
    </source>
</evidence>
<feature type="region of interest" description="Disordered" evidence="9">
    <location>
        <begin position="221"/>
        <end position="241"/>
    </location>
</feature>
<evidence type="ECO:0000256" key="6">
    <source>
        <dbReference type="ARBA" id="ARBA00022884"/>
    </source>
</evidence>
<name>A0A139MZG9_STRCR</name>
<keyword evidence="6" id="KW-0694">RNA-binding</keyword>
<dbReference type="InterPro" id="IPR005537">
    <property type="entry name" value="RAMP_III_fam"/>
</dbReference>
<dbReference type="GO" id="GO:0003723">
    <property type="term" value="F:RNA binding"/>
    <property type="evidence" value="ECO:0007669"/>
    <property type="project" value="UniProtKB-KW"/>
</dbReference>
<keyword evidence="7" id="KW-0051">Antiviral defense</keyword>
<dbReference type="STRING" id="45634.SCRDD08_01558"/>
<dbReference type="RefSeq" id="WP_061423115.1">
    <property type="nucleotide sequence ID" value="NZ_KQ969062.1"/>
</dbReference>
<evidence type="ECO:0000259" key="10">
    <source>
        <dbReference type="Pfam" id="PF03787"/>
    </source>
</evidence>
<dbReference type="GO" id="GO:0004519">
    <property type="term" value="F:endonuclease activity"/>
    <property type="evidence" value="ECO:0007669"/>
    <property type="project" value="UniProtKB-KW"/>
</dbReference>
<keyword evidence="5" id="KW-0378">Hydrolase</keyword>
<evidence type="ECO:0000256" key="1">
    <source>
        <dbReference type="ARBA" id="ARBA00006342"/>
    </source>
</evidence>
<evidence type="ECO:0000256" key="9">
    <source>
        <dbReference type="SAM" id="MobiDB-lite"/>
    </source>
</evidence>
<evidence type="ECO:0000313" key="11">
    <source>
        <dbReference type="EMBL" id="KXT69130.1"/>
    </source>
</evidence>
<feature type="domain" description="CRISPR type III-associated protein" evidence="10">
    <location>
        <begin position="12"/>
        <end position="193"/>
    </location>
</feature>
<proteinExistence type="inferred from homology"/>
<evidence type="ECO:0000256" key="4">
    <source>
        <dbReference type="ARBA" id="ARBA00022759"/>
    </source>
</evidence>
<keyword evidence="3" id="KW-0540">Nuclease</keyword>